<dbReference type="Pfam" id="PF00085">
    <property type="entry name" value="Thioredoxin"/>
    <property type="match status" value="1"/>
</dbReference>
<keyword evidence="4" id="KW-1185">Reference proteome</keyword>
<dbReference type="GO" id="GO:0015035">
    <property type="term" value="F:protein-disulfide reductase activity"/>
    <property type="evidence" value="ECO:0007669"/>
    <property type="project" value="TreeGrafter"/>
</dbReference>
<feature type="domain" description="Thioredoxin" evidence="2">
    <location>
        <begin position="108"/>
        <end position="236"/>
    </location>
</feature>
<dbReference type="InterPro" id="IPR013766">
    <property type="entry name" value="Thioredoxin_domain"/>
</dbReference>
<organism evidence="3 4">
    <name type="scientific">Pelagomonas calceolata</name>
    <dbReference type="NCBI Taxonomy" id="35677"/>
    <lineage>
        <taxon>Eukaryota</taxon>
        <taxon>Sar</taxon>
        <taxon>Stramenopiles</taxon>
        <taxon>Ochrophyta</taxon>
        <taxon>Pelagophyceae</taxon>
        <taxon>Pelagomonadales</taxon>
        <taxon>Pelagomonadaceae</taxon>
        <taxon>Pelagomonas</taxon>
    </lineage>
</organism>
<evidence type="ECO:0000313" key="3">
    <source>
        <dbReference type="EMBL" id="CAH0367674.1"/>
    </source>
</evidence>
<protein>
    <recommendedName>
        <fullName evidence="2">Thioredoxin domain-containing protein</fullName>
    </recommendedName>
</protein>
<dbReference type="CDD" id="cd02947">
    <property type="entry name" value="TRX_family"/>
    <property type="match status" value="1"/>
</dbReference>
<dbReference type="Proteomes" id="UP000789595">
    <property type="component" value="Unassembled WGS sequence"/>
</dbReference>
<name>A0A8J2WUF0_9STRA</name>
<dbReference type="OrthoDB" id="203707at2759"/>
<dbReference type="AlphaFoldDB" id="A0A8J2WUF0"/>
<sequence length="379" mass="40331">MLQHGFWHGTAPRRDRGRVERDGESVLHRHGTPHEPADLGRLHAGRRGGRRVLRPAALVALLCFAPAAARKPKGVRAKKSGVDAKALAVKACCEDATTAELIVAMRGGSDERTAADHALAARDGADKTMAVEIQEVLDLRGSDTACLLALGAEWCGPCKVLKPLLRKAAEASQGTLILKEIDVDKERPIAEALEATQLPCVYSVRDGKLRDVIVGLPRSHQDLAAFVMRAMDGEGGASTVPGSRTVNLARVAGSAALGAGGREALAAKCRGALDACRELAASDKDTVMEALKTTKAYLERAYGGKPVYRDNAVFVEKVAPCAPALDLFAAAGYVEIPGDPEGSDDEKRDALHPTHRNLAVFELCCAEIDKARDELRVMT</sequence>
<proteinExistence type="predicted"/>
<dbReference type="SUPFAM" id="SSF52833">
    <property type="entry name" value="Thioredoxin-like"/>
    <property type="match status" value="1"/>
</dbReference>
<evidence type="ECO:0000259" key="2">
    <source>
        <dbReference type="PROSITE" id="PS51352"/>
    </source>
</evidence>
<dbReference type="PROSITE" id="PS51352">
    <property type="entry name" value="THIOREDOXIN_2"/>
    <property type="match status" value="1"/>
</dbReference>
<evidence type="ECO:0000313" key="4">
    <source>
        <dbReference type="Proteomes" id="UP000789595"/>
    </source>
</evidence>
<dbReference type="GO" id="GO:0005737">
    <property type="term" value="C:cytoplasm"/>
    <property type="evidence" value="ECO:0007669"/>
    <property type="project" value="TreeGrafter"/>
</dbReference>
<comment type="caution">
    <text evidence="3">The sequence shown here is derived from an EMBL/GenBank/DDBJ whole genome shotgun (WGS) entry which is preliminary data.</text>
</comment>
<feature type="compositionally biased region" description="Basic and acidic residues" evidence="1">
    <location>
        <begin position="12"/>
        <end position="41"/>
    </location>
</feature>
<reference evidence="3" key="1">
    <citation type="submission" date="2021-11" db="EMBL/GenBank/DDBJ databases">
        <authorList>
            <consortium name="Genoscope - CEA"/>
            <person name="William W."/>
        </authorList>
    </citation>
    <scope>NUCLEOTIDE SEQUENCE</scope>
</reference>
<evidence type="ECO:0000256" key="1">
    <source>
        <dbReference type="SAM" id="MobiDB-lite"/>
    </source>
</evidence>
<dbReference type="Gene3D" id="3.40.30.10">
    <property type="entry name" value="Glutaredoxin"/>
    <property type="match status" value="1"/>
</dbReference>
<gene>
    <name evidence="3" type="ORF">PECAL_2P07070</name>
</gene>
<dbReference type="EMBL" id="CAKKNE010000002">
    <property type="protein sequence ID" value="CAH0367674.1"/>
    <property type="molecule type" value="Genomic_DNA"/>
</dbReference>
<dbReference type="InterPro" id="IPR036249">
    <property type="entry name" value="Thioredoxin-like_sf"/>
</dbReference>
<feature type="region of interest" description="Disordered" evidence="1">
    <location>
        <begin position="1"/>
        <end position="43"/>
    </location>
</feature>
<dbReference type="PANTHER" id="PTHR45663">
    <property type="entry name" value="GEO12009P1"/>
    <property type="match status" value="1"/>
</dbReference>
<accession>A0A8J2WUF0</accession>
<dbReference type="PANTHER" id="PTHR45663:SF11">
    <property type="entry name" value="GEO12009P1"/>
    <property type="match status" value="1"/>
</dbReference>